<protein>
    <submittedName>
        <fullName evidence="2">NAD-dependent deacetylase</fullName>
    </submittedName>
</protein>
<accession>A0A0R2MB44</accession>
<sequence>MQKSDLVIICGTSFVVYPFAQLLAYRNEKAKIIAINKTEIPTPGIKQIIGDAIDVFKFLN</sequence>
<keyword evidence="1" id="KW-1133">Transmembrane helix</keyword>
<keyword evidence="1" id="KW-0472">Membrane</keyword>
<gene>
    <name evidence="2" type="ORF">LH5_01645</name>
</gene>
<dbReference type="AlphaFoldDB" id="A0A0R2MB44"/>
<name>A0A0R2MB44_LACHE</name>
<dbReference type="SUPFAM" id="SSF52467">
    <property type="entry name" value="DHS-like NAD/FAD-binding domain"/>
    <property type="match status" value="1"/>
</dbReference>
<dbReference type="EMBL" id="CP019581">
    <property type="protein sequence ID" value="AZK91876.1"/>
    <property type="molecule type" value="Genomic_DNA"/>
</dbReference>
<evidence type="ECO:0000313" key="3">
    <source>
        <dbReference type="Proteomes" id="UP000267945"/>
    </source>
</evidence>
<organism evidence="2 3">
    <name type="scientific">Lactobacillus helveticus</name>
    <name type="common">Lactobacillus suntoryeus</name>
    <dbReference type="NCBI Taxonomy" id="1587"/>
    <lineage>
        <taxon>Bacteria</taxon>
        <taxon>Bacillati</taxon>
        <taxon>Bacillota</taxon>
        <taxon>Bacilli</taxon>
        <taxon>Lactobacillales</taxon>
        <taxon>Lactobacillaceae</taxon>
        <taxon>Lactobacillus</taxon>
    </lineage>
</organism>
<proteinExistence type="predicted"/>
<reference evidence="2 3" key="1">
    <citation type="submission" date="2017-02" db="EMBL/GenBank/DDBJ databases">
        <title>Complete genome sequence of Lactobacillus helveticus.</title>
        <authorList>
            <person name="Kim J.F."/>
            <person name="Chung Y."/>
            <person name="Kwak M."/>
        </authorList>
    </citation>
    <scope>NUCLEOTIDE SEQUENCE [LARGE SCALE GENOMIC DNA]</scope>
    <source>
        <strain evidence="2 3">LH5</strain>
    </source>
</reference>
<evidence type="ECO:0000313" key="2">
    <source>
        <dbReference type="EMBL" id="AZK91876.1"/>
    </source>
</evidence>
<dbReference type="Proteomes" id="UP000267945">
    <property type="component" value="Chromosome"/>
</dbReference>
<dbReference type="Gene3D" id="3.40.50.1220">
    <property type="entry name" value="TPP-binding domain"/>
    <property type="match status" value="1"/>
</dbReference>
<feature type="transmembrane region" description="Helical" evidence="1">
    <location>
        <begin position="6"/>
        <end position="25"/>
    </location>
</feature>
<keyword evidence="1" id="KW-0812">Transmembrane</keyword>
<evidence type="ECO:0000256" key="1">
    <source>
        <dbReference type="SAM" id="Phobius"/>
    </source>
</evidence>
<dbReference type="InterPro" id="IPR029035">
    <property type="entry name" value="DHS-like_NAD/FAD-binding_dom"/>
</dbReference>